<organism evidence="1 2">
    <name type="scientific">Eumeta variegata</name>
    <name type="common">Bagworm moth</name>
    <name type="synonym">Eumeta japonica</name>
    <dbReference type="NCBI Taxonomy" id="151549"/>
    <lineage>
        <taxon>Eukaryota</taxon>
        <taxon>Metazoa</taxon>
        <taxon>Ecdysozoa</taxon>
        <taxon>Arthropoda</taxon>
        <taxon>Hexapoda</taxon>
        <taxon>Insecta</taxon>
        <taxon>Pterygota</taxon>
        <taxon>Neoptera</taxon>
        <taxon>Endopterygota</taxon>
        <taxon>Lepidoptera</taxon>
        <taxon>Glossata</taxon>
        <taxon>Ditrysia</taxon>
        <taxon>Tineoidea</taxon>
        <taxon>Psychidae</taxon>
        <taxon>Oiketicinae</taxon>
        <taxon>Eumeta</taxon>
    </lineage>
</organism>
<keyword evidence="2" id="KW-1185">Reference proteome</keyword>
<dbReference type="Proteomes" id="UP000299102">
    <property type="component" value="Unassembled WGS sequence"/>
</dbReference>
<gene>
    <name evidence="1" type="ORF">EVAR_13206_1</name>
</gene>
<name>A0A4C1TS39_EUMVA</name>
<evidence type="ECO:0000313" key="2">
    <source>
        <dbReference type="Proteomes" id="UP000299102"/>
    </source>
</evidence>
<reference evidence="1 2" key="1">
    <citation type="journal article" date="2019" name="Commun. Biol.">
        <title>The bagworm genome reveals a unique fibroin gene that provides high tensile strength.</title>
        <authorList>
            <person name="Kono N."/>
            <person name="Nakamura H."/>
            <person name="Ohtoshi R."/>
            <person name="Tomita M."/>
            <person name="Numata K."/>
            <person name="Arakawa K."/>
        </authorList>
    </citation>
    <scope>NUCLEOTIDE SEQUENCE [LARGE SCALE GENOMIC DNA]</scope>
</reference>
<evidence type="ECO:0000313" key="1">
    <source>
        <dbReference type="EMBL" id="GBP16821.1"/>
    </source>
</evidence>
<protein>
    <submittedName>
        <fullName evidence="1">Uncharacterized protein</fullName>
    </submittedName>
</protein>
<comment type="caution">
    <text evidence="1">The sequence shown here is derived from an EMBL/GenBank/DDBJ whole genome shotgun (WGS) entry which is preliminary data.</text>
</comment>
<dbReference type="AlphaFoldDB" id="A0A4C1TS39"/>
<sequence length="177" mass="20158">MFTGLMISLGSSKFLNKLSRDTPHHGIHYREKIIPTLLIGEWSLCVKPWTDRHTHRKNGQTDGPGETIRFLWLTTELQKTLQKTKLRENETNSFTKAIRTPILKFERSPYALLSKSDDANFRLIHHREARGPSAAINRAAYFVKWFTSERESELPADATRGHRALFAASPAFIGGAL</sequence>
<accession>A0A4C1TS39</accession>
<proteinExistence type="predicted"/>
<dbReference type="EMBL" id="BGZK01000082">
    <property type="protein sequence ID" value="GBP16821.1"/>
    <property type="molecule type" value="Genomic_DNA"/>
</dbReference>